<accession>A0A4V2X9N7</accession>
<dbReference type="EMBL" id="SMJU01000007">
    <property type="protein sequence ID" value="TDB64535.1"/>
    <property type="molecule type" value="Genomic_DNA"/>
</dbReference>
<feature type="transmembrane region" description="Helical" evidence="1">
    <location>
        <begin position="29"/>
        <end position="47"/>
    </location>
</feature>
<evidence type="ECO:0000256" key="1">
    <source>
        <dbReference type="SAM" id="Phobius"/>
    </source>
</evidence>
<dbReference type="Proteomes" id="UP000295706">
    <property type="component" value="Unassembled WGS sequence"/>
</dbReference>
<organism evidence="2 3">
    <name type="scientific">Arundinibacter roseus</name>
    <dbReference type="NCBI Taxonomy" id="2070510"/>
    <lineage>
        <taxon>Bacteria</taxon>
        <taxon>Pseudomonadati</taxon>
        <taxon>Bacteroidota</taxon>
        <taxon>Cytophagia</taxon>
        <taxon>Cytophagales</taxon>
        <taxon>Spirosomataceae</taxon>
        <taxon>Arundinibacter</taxon>
    </lineage>
</organism>
<evidence type="ECO:0000313" key="2">
    <source>
        <dbReference type="EMBL" id="TDB64535.1"/>
    </source>
</evidence>
<keyword evidence="1" id="KW-0472">Membrane</keyword>
<evidence type="ECO:0000313" key="3">
    <source>
        <dbReference type="Proteomes" id="UP000295706"/>
    </source>
</evidence>
<gene>
    <name evidence="2" type="ORF">EZE20_12735</name>
</gene>
<keyword evidence="1" id="KW-0812">Transmembrane</keyword>
<keyword evidence="3" id="KW-1185">Reference proteome</keyword>
<name>A0A4V2X9N7_9BACT</name>
<dbReference type="RefSeq" id="WP_165933468.1">
    <property type="nucleotide sequence ID" value="NZ_SMJU01000007.1"/>
</dbReference>
<proteinExistence type="predicted"/>
<dbReference type="AlphaFoldDB" id="A0A4V2X9N7"/>
<sequence>MIKLKWKFFSVNEKKSTLVLDRDTLNFRLNHLIISLLTAFLLVLPFLNQSFFTLFKNTEITTTKPLTKQYLDDLQHTEALLEQYQQSLLLSKPSGVIEFKVQQLQQAYIDLLWPLGSLNKDLQGADALNLASAELLLQYHYHFFLKSEIESQGKETIKTAPDVIKELSAFRNQLRVLDRKLQEINLENALKISLENQLSQSNTQISNSLSKTSTEKEIILKSMMRYIEIRKSTSPVSTEMLKRIETYSQQMEAKIF</sequence>
<protein>
    <submittedName>
        <fullName evidence="2">Uncharacterized protein</fullName>
    </submittedName>
</protein>
<reference evidence="2 3" key="1">
    <citation type="submission" date="2019-02" db="EMBL/GenBank/DDBJ databases">
        <title>Arundinibacter roseus gen. nov., sp. nov., a new member of the family Cytophagaceae.</title>
        <authorList>
            <person name="Szuroczki S."/>
            <person name="Khayer B."/>
            <person name="Sproer C."/>
            <person name="Toumi M."/>
            <person name="Szabo A."/>
            <person name="Felfoldi T."/>
            <person name="Schumann P."/>
            <person name="Toth E."/>
        </authorList>
    </citation>
    <scope>NUCLEOTIDE SEQUENCE [LARGE SCALE GENOMIC DNA]</scope>
    <source>
        <strain evidence="2 3">DMA-k-7a</strain>
    </source>
</reference>
<comment type="caution">
    <text evidence="2">The sequence shown here is derived from an EMBL/GenBank/DDBJ whole genome shotgun (WGS) entry which is preliminary data.</text>
</comment>
<keyword evidence="1" id="KW-1133">Transmembrane helix</keyword>